<accession>A0A1J5JSV6</accession>
<name>A0A1J5JSV6_NEOTH</name>
<comment type="caution">
    <text evidence="1">The sequence shown here is derived from an EMBL/GenBank/DDBJ whole genome shotgun (WGS) entry which is preliminary data.</text>
</comment>
<reference evidence="1 2" key="1">
    <citation type="submission" date="2016-08" db="EMBL/GenBank/DDBJ databases">
        <title>Genome-based comparison of Moorella thermoacetic strains.</title>
        <authorList>
            <person name="Poehlein A."/>
            <person name="Bengelsdorf F.R."/>
            <person name="Esser C."/>
            <person name="Duerre P."/>
            <person name="Daniel R."/>
        </authorList>
    </citation>
    <scope>NUCLEOTIDE SEQUENCE [LARGE SCALE GENOMIC DNA]</scope>
    <source>
        <strain evidence="1 2">DSM 11768</strain>
    </source>
</reference>
<organism evidence="1 2">
    <name type="scientific">Neomoorella thermoacetica</name>
    <name type="common">Clostridium thermoaceticum</name>
    <dbReference type="NCBI Taxonomy" id="1525"/>
    <lineage>
        <taxon>Bacteria</taxon>
        <taxon>Bacillati</taxon>
        <taxon>Bacillota</taxon>
        <taxon>Clostridia</taxon>
        <taxon>Neomoorellales</taxon>
        <taxon>Neomoorellaceae</taxon>
        <taxon>Neomoorella</taxon>
    </lineage>
</organism>
<dbReference type="EMBL" id="MIHH01000037">
    <property type="protein sequence ID" value="OIQ07647.1"/>
    <property type="molecule type" value="Genomic_DNA"/>
</dbReference>
<gene>
    <name evidence="1" type="ORF">MOOR_27450</name>
</gene>
<evidence type="ECO:0000313" key="2">
    <source>
        <dbReference type="Proteomes" id="UP000182743"/>
    </source>
</evidence>
<dbReference type="Proteomes" id="UP000182743">
    <property type="component" value="Unassembled WGS sequence"/>
</dbReference>
<protein>
    <submittedName>
        <fullName evidence="1">Uncharacterized protein</fullName>
    </submittedName>
</protein>
<sequence length="36" mass="4404">MVSKELVLKKAMTTLEFISQDREARMLYEMRPRTDW</sequence>
<dbReference type="AlphaFoldDB" id="A0A1J5JSV6"/>
<evidence type="ECO:0000313" key="1">
    <source>
        <dbReference type="EMBL" id="OIQ07647.1"/>
    </source>
</evidence>
<proteinExistence type="predicted"/>